<keyword evidence="4" id="KW-0762">Sugar transport</keyword>
<dbReference type="AlphaFoldDB" id="A0AAJ1Z3X7"/>
<feature type="transmembrane region" description="Helical" evidence="9">
    <location>
        <begin position="50"/>
        <end position="75"/>
    </location>
</feature>
<feature type="transmembrane region" description="Helical" evidence="9">
    <location>
        <begin position="313"/>
        <end position="346"/>
    </location>
</feature>
<evidence type="ECO:0000256" key="9">
    <source>
        <dbReference type="SAM" id="Phobius"/>
    </source>
</evidence>
<dbReference type="GO" id="GO:0006814">
    <property type="term" value="P:sodium ion transport"/>
    <property type="evidence" value="ECO:0007669"/>
    <property type="project" value="InterPro"/>
</dbReference>
<dbReference type="CDD" id="cd17332">
    <property type="entry name" value="MFS_MelB_like"/>
    <property type="match status" value="1"/>
</dbReference>
<dbReference type="InterPro" id="IPR018043">
    <property type="entry name" value="Na/Gal_symport_CS"/>
</dbReference>
<feature type="transmembrane region" description="Helical" evidence="9">
    <location>
        <begin position="87"/>
        <end position="111"/>
    </location>
</feature>
<feature type="transmembrane region" description="Helical" evidence="9">
    <location>
        <begin position="284"/>
        <end position="306"/>
    </location>
</feature>
<evidence type="ECO:0000313" key="11">
    <source>
        <dbReference type="Proteomes" id="UP001248134"/>
    </source>
</evidence>
<sequence length="486" mass="52974">MNGKLKQRVSYALGAFGHDIFYATLSTYFMVFVTSAMFTGADKATTGKMIGIITSLIVVIRLVQIIFDPVIGGVIDNTKTRFGKFKPWLVIGGLVSSILLAFIFTNFFGLAIHNTTLFIILFTIIYLLLDIFYSFKDIAFWSMIPALSTDTKEREKLATVARLGSSLGANGTTLAVVPIVTFFTFLMTGKDSQGASGWFWFGLIAAVIAGGTAIITALGTKENDSVIRQQQEKAGIKDIFKAITKNDQLMWLSLSYIAYAIANVATTAVLFFFFKYILGNSGEFYIVGLIASVLGLIAVPLFPMLTKLISRRFVYIGGIVMMLLAYICFILAGTSLPIVIVGLVLYYFPQQLIFLSALMTITDAVEYGQWKNGTRNEAVTLSIRPLLDKIAGALSNGIVGFVAVAAGMTGNATAADITAQGVSTFHLYAFYLPAALMIFSAIIFAWKITLTEKKHAQIVKELEAKLNHGEKATEKFNSSAARAHSK</sequence>
<keyword evidence="8 9" id="KW-0472">Membrane</keyword>
<dbReference type="PANTHER" id="PTHR11328:SF36">
    <property type="entry name" value="MELIBIOSE PERMEASE"/>
    <property type="match status" value="1"/>
</dbReference>
<dbReference type="PANTHER" id="PTHR11328">
    <property type="entry name" value="MAJOR FACILITATOR SUPERFAMILY DOMAIN-CONTAINING PROTEIN"/>
    <property type="match status" value="1"/>
</dbReference>
<dbReference type="Gene3D" id="1.20.1250.20">
    <property type="entry name" value="MFS general substrate transporter like domains"/>
    <property type="match status" value="2"/>
</dbReference>
<reference evidence="10" key="1">
    <citation type="submission" date="2019-07" db="EMBL/GenBank/DDBJ databases">
        <title>Phylogenomic Reclassification of ATCC Bacillus Strains and Various Taxa within the Genus Bacillus.</title>
        <authorList>
            <person name="Riojas M.A."/>
            <person name="Frank A.M."/>
            <person name="Fenn S.L."/>
            <person name="King S.P."/>
            <person name="Brower S.M."/>
            <person name="Hazbon M.H."/>
        </authorList>
    </citation>
    <scope>NUCLEOTIDE SEQUENCE</scope>
    <source>
        <strain evidence="10">NR-12239</strain>
    </source>
</reference>
<comment type="caution">
    <text evidence="10">The sequence shown here is derived from an EMBL/GenBank/DDBJ whole genome shotgun (WGS) entry which is preliminary data.</text>
</comment>
<feature type="transmembrane region" description="Helical" evidence="9">
    <location>
        <begin position="390"/>
        <end position="408"/>
    </location>
</feature>
<dbReference type="Proteomes" id="UP001248134">
    <property type="component" value="Unassembled WGS sequence"/>
</dbReference>
<name>A0AAJ1Z3X7_9BACI</name>
<keyword evidence="5 9" id="KW-0812">Transmembrane</keyword>
<keyword evidence="6" id="KW-0769">Symport</keyword>
<evidence type="ECO:0000256" key="3">
    <source>
        <dbReference type="ARBA" id="ARBA00022475"/>
    </source>
</evidence>
<dbReference type="GO" id="GO:0015293">
    <property type="term" value="F:symporter activity"/>
    <property type="evidence" value="ECO:0007669"/>
    <property type="project" value="UniProtKB-KW"/>
</dbReference>
<dbReference type="EMBL" id="VLYX01000028">
    <property type="protein sequence ID" value="MDR4328234.1"/>
    <property type="molecule type" value="Genomic_DNA"/>
</dbReference>
<dbReference type="GO" id="GO:0008643">
    <property type="term" value="P:carbohydrate transport"/>
    <property type="evidence" value="ECO:0007669"/>
    <property type="project" value="InterPro"/>
</dbReference>
<protein>
    <submittedName>
        <fullName evidence="10">MFS transporter</fullName>
    </submittedName>
</protein>
<proteinExistence type="predicted"/>
<evidence type="ECO:0000313" key="10">
    <source>
        <dbReference type="EMBL" id="MDR4328234.1"/>
    </source>
</evidence>
<feature type="transmembrane region" description="Helical" evidence="9">
    <location>
        <begin position="256"/>
        <end position="278"/>
    </location>
</feature>
<dbReference type="SUPFAM" id="SSF103473">
    <property type="entry name" value="MFS general substrate transporter"/>
    <property type="match status" value="1"/>
</dbReference>
<evidence type="ECO:0000256" key="7">
    <source>
        <dbReference type="ARBA" id="ARBA00022989"/>
    </source>
</evidence>
<keyword evidence="2" id="KW-0813">Transport</keyword>
<organism evidence="10 11">
    <name type="scientific">Bacillus pseudomycoides</name>
    <dbReference type="NCBI Taxonomy" id="64104"/>
    <lineage>
        <taxon>Bacteria</taxon>
        <taxon>Bacillati</taxon>
        <taxon>Bacillota</taxon>
        <taxon>Bacilli</taxon>
        <taxon>Bacillales</taxon>
        <taxon>Bacillaceae</taxon>
        <taxon>Bacillus</taxon>
        <taxon>Bacillus cereus group</taxon>
    </lineage>
</organism>
<dbReference type="InterPro" id="IPR036259">
    <property type="entry name" value="MFS_trans_sf"/>
</dbReference>
<comment type="subcellular location">
    <subcellularLocation>
        <location evidence="1">Cell membrane</location>
        <topology evidence="1">Multi-pass membrane protein</topology>
    </subcellularLocation>
</comment>
<dbReference type="PROSITE" id="PS00872">
    <property type="entry name" value="NA_GALACTOSIDE_SYMP"/>
    <property type="match status" value="1"/>
</dbReference>
<keyword evidence="7 9" id="KW-1133">Transmembrane helix</keyword>
<dbReference type="InterPro" id="IPR001927">
    <property type="entry name" value="Na/Gal_symport"/>
</dbReference>
<feature type="transmembrane region" description="Helical" evidence="9">
    <location>
        <begin position="20"/>
        <end position="38"/>
    </location>
</feature>
<evidence type="ECO:0000256" key="6">
    <source>
        <dbReference type="ARBA" id="ARBA00022847"/>
    </source>
</evidence>
<accession>A0AAJ1Z3X7</accession>
<feature type="transmembrane region" description="Helical" evidence="9">
    <location>
        <begin position="428"/>
        <end position="446"/>
    </location>
</feature>
<evidence type="ECO:0000256" key="4">
    <source>
        <dbReference type="ARBA" id="ARBA00022597"/>
    </source>
</evidence>
<dbReference type="GO" id="GO:0005886">
    <property type="term" value="C:plasma membrane"/>
    <property type="evidence" value="ECO:0007669"/>
    <property type="project" value="UniProtKB-SubCell"/>
</dbReference>
<dbReference type="RefSeq" id="WP_052100718.1">
    <property type="nucleotide sequence ID" value="NZ_JANIOB010000024.1"/>
</dbReference>
<keyword evidence="3" id="KW-1003">Cell membrane</keyword>
<evidence type="ECO:0000256" key="1">
    <source>
        <dbReference type="ARBA" id="ARBA00004651"/>
    </source>
</evidence>
<feature type="transmembrane region" description="Helical" evidence="9">
    <location>
        <begin position="117"/>
        <end position="135"/>
    </location>
</feature>
<evidence type="ECO:0000256" key="8">
    <source>
        <dbReference type="ARBA" id="ARBA00023136"/>
    </source>
</evidence>
<evidence type="ECO:0000256" key="5">
    <source>
        <dbReference type="ARBA" id="ARBA00022692"/>
    </source>
</evidence>
<dbReference type="InterPro" id="IPR039672">
    <property type="entry name" value="MFS_2"/>
</dbReference>
<feature type="transmembrane region" description="Helical" evidence="9">
    <location>
        <begin position="167"/>
        <end position="186"/>
    </location>
</feature>
<dbReference type="NCBIfam" id="TIGR00792">
    <property type="entry name" value="gph"/>
    <property type="match status" value="1"/>
</dbReference>
<dbReference type="Pfam" id="PF13347">
    <property type="entry name" value="MFS_2"/>
    <property type="match status" value="1"/>
</dbReference>
<evidence type="ECO:0000256" key="2">
    <source>
        <dbReference type="ARBA" id="ARBA00022448"/>
    </source>
</evidence>
<feature type="transmembrane region" description="Helical" evidence="9">
    <location>
        <begin position="198"/>
        <end position="219"/>
    </location>
</feature>
<gene>
    <name evidence="10" type="ORF">FOS08_20645</name>
</gene>